<gene>
    <name evidence="2" type="ORF">H9727_02765</name>
</gene>
<dbReference type="Proteomes" id="UP000824132">
    <property type="component" value="Unassembled WGS sequence"/>
</dbReference>
<organism evidence="2 3">
    <name type="scientific">Candidatus Borkfalkia avistercoris</name>
    <dbReference type="NCBI Taxonomy" id="2838504"/>
    <lineage>
        <taxon>Bacteria</taxon>
        <taxon>Bacillati</taxon>
        <taxon>Bacillota</taxon>
        <taxon>Clostridia</taxon>
        <taxon>Christensenellales</taxon>
        <taxon>Christensenellaceae</taxon>
        <taxon>Candidatus Borkfalkia</taxon>
    </lineage>
</organism>
<reference evidence="2" key="2">
    <citation type="submission" date="2021-04" db="EMBL/GenBank/DDBJ databases">
        <authorList>
            <person name="Gilroy R."/>
        </authorList>
    </citation>
    <scope>NUCLEOTIDE SEQUENCE</scope>
    <source>
        <strain evidence="2">CHK187-5294</strain>
    </source>
</reference>
<dbReference type="AlphaFoldDB" id="A0A9D2CYG6"/>
<accession>A0A9D2CYG6</accession>
<dbReference type="InterPro" id="IPR009381">
    <property type="entry name" value="Trehalose_catabolism_ThuA_prok"/>
</dbReference>
<proteinExistence type="predicted"/>
<dbReference type="SUPFAM" id="SSF52317">
    <property type="entry name" value="Class I glutamine amidotransferase-like"/>
    <property type="match status" value="1"/>
</dbReference>
<dbReference type="InterPro" id="IPR029010">
    <property type="entry name" value="ThuA-like"/>
</dbReference>
<dbReference type="Gene3D" id="3.40.50.880">
    <property type="match status" value="1"/>
</dbReference>
<evidence type="ECO:0000313" key="3">
    <source>
        <dbReference type="Proteomes" id="UP000824132"/>
    </source>
</evidence>
<dbReference type="EMBL" id="DXCL01000016">
    <property type="protein sequence ID" value="HIZ03187.1"/>
    <property type="molecule type" value="Genomic_DNA"/>
</dbReference>
<protein>
    <submittedName>
        <fullName evidence="2">ThuA domain-containing protein</fullName>
    </submittedName>
</protein>
<dbReference type="InterPro" id="IPR029062">
    <property type="entry name" value="Class_I_gatase-like"/>
</dbReference>
<name>A0A9D2CYG6_9FIRM</name>
<feature type="domain" description="ThuA-like" evidence="1">
    <location>
        <begin position="29"/>
        <end position="218"/>
    </location>
</feature>
<reference evidence="2" key="1">
    <citation type="journal article" date="2021" name="PeerJ">
        <title>Extensive microbial diversity within the chicken gut microbiome revealed by metagenomics and culture.</title>
        <authorList>
            <person name="Gilroy R."/>
            <person name="Ravi A."/>
            <person name="Getino M."/>
            <person name="Pursley I."/>
            <person name="Horton D.L."/>
            <person name="Alikhan N.F."/>
            <person name="Baker D."/>
            <person name="Gharbi K."/>
            <person name="Hall N."/>
            <person name="Watson M."/>
            <person name="Adriaenssens E.M."/>
            <person name="Foster-Nyarko E."/>
            <person name="Jarju S."/>
            <person name="Secka A."/>
            <person name="Antonio M."/>
            <person name="Oren A."/>
            <person name="Chaudhuri R.R."/>
            <person name="La Ragione R."/>
            <person name="Hildebrand F."/>
            <person name="Pallen M.J."/>
        </authorList>
    </citation>
    <scope>NUCLEOTIDE SEQUENCE</scope>
    <source>
        <strain evidence="2">CHK187-5294</strain>
    </source>
</reference>
<evidence type="ECO:0000259" key="1">
    <source>
        <dbReference type="Pfam" id="PF06283"/>
    </source>
</evidence>
<comment type="caution">
    <text evidence="2">The sequence shown here is derived from an EMBL/GenBank/DDBJ whole genome shotgun (WGS) entry which is preliminary data.</text>
</comment>
<evidence type="ECO:0000313" key="2">
    <source>
        <dbReference type="EMBL" id="HIZ03187.1"/>
    </source>
</evidence>
<dbReference type="Pfam" id="PF06283">
    <property type="entry name" value="ThuA"/>
    <property type="match status" value="1"/>
</dbReference>
<sequence length="242" mass="27302">MKITVVCEHNASMDSEEGKKAYPEGLGVCLKNMLEETGSDVTLVRMDENGADALTDEIIDQTDVMFWWGHWYHQKVADEIINKVADRALRGMGMVFLHSAHDSKMFKKLLGSSCSLKWREDGECERLWCVDMTHPIARGLGEFVDIPQEEMYGEPFDIPTPDELVYIGWFRGGEVFRGGCVFKRGAGKLFYFNPGHETYPTYHLPAVRTLLKQACEYVAPALPIKGAISCPHIPERSIPAEK</sequence>
<dbReference type="PIRSF" id="PIRSF030013">
    <property type="entry name" value="ThuA"/>
    <property type="match status" value="1"/>
</dbReference>